<comment type="caution">
    <text evidence="3">The sequence shown here is derived from an EMBL/GenBank/DDBJ whole genome shotgun (WGS) entry which is preliminary data.</text>
</comment>
<organism evidence="3 4">
    <name type="scientific">Microcystis flos-aquae TF09</name>
    <dbReference type="NCBI Taxonomy" id="2060473"/>
    <lineage>
        <taxon>Bacteria</taxon>
        <taxon>Bacillati</taxon>
        <taxon>Cyanobacteriota</taxon>
        <taxon>Cyanophyceae</taxon>
        <taxon>Oscillatoriophycideae</taxon>
        <taxon>Chroococcales</taxon>
        <taxon>Microcystaceae</taxon>
        <taxon>Microcystis</taxon>
    </lineage>
</organism>
<protein>
    <submittedName>
        <fullName evidence="3">Uncharacterized protein</fullName>
    </submittedName>
</protein>
<keyword evidence="2" id="KW-0472">Membrane</keyword>
<feature type="transmembrane region" description="Helical" evidence="2">
    <location>
        <begin position="15"/>
        <end position="35"/>
    </location>
</feature>
<feature type="transmembrane region" description="Helical" evidence="2">
    <location>
        <begin position="55"/>
        <end position="75"/>
    </location>
</feature>
<dbReference type="AlphaFoldDB" id="A0A3E0KU94"/>
<reference evidence="3 4" key="1">
    <citation type="submission" date="2017-10" db="EMBL/GenBank/DDBJ databases">
        <title>A large-scale comparative metagenomic study reveals the eutrophication-driven functional interactions in six Microcystis-epibionts communities.</title>
        <authorList>
            <person name="Li Q."/>
            <person name="Lin F."/>
        </authorList>
    </citation>
    <scope>NUCLEOTIDE SEQUENCE [LARGE SCALE GENOMIC DNA]</scope>
    <source>
        <strain evidence="3">TF09</strain>
    </source>
</reference>
<keyword evidence="2" id="KW-1133">Transmembrane helix</keyword>
<keyword evidence="1" id="KW-0175">Coiled coil</keyword>
<gene>
    <name evidence="3" type="ORF">DWQ54_25310</name>
</gene>
<proteinExistence type="predicted"/>
<evidence type="ECO:0000313" key="4">
    <source>
        <dbReference type="Proteomes" id="UP000256873"/>
    </source>
</evidence>
<name>A0A3E0KU94_9CHRO</name>
<evidence type="ECO:0000256" key="2">
    <source>
        <dbReference type="SAM" id="Phobius"/>
    </source>
</evidence>
<evidence type="ECO:0000313" key="3">
    <source>
        <dbReference type="EMBL" id="REJ38727.1"/>
    </source>
</evidence>
<dbReference type="Proteomes" id="UP000256873">
    <property type="component" value="Unassembled WGS sequence"/>
</dbReference>
<evidence type="ECO:0000256" key="1">
    <source>
        <dbReference type="SAM" id="Coils"/>
    </source>
</evidence>
<feature type="coiled-coil region" evidence="1">
    <location>
        <begin position="132"/>
        <end position="201"/>
    </location>
</feature>
<dbReference type="EMBL" id="QQWC01000010">
    <property type="protein sequence ID" value="REJ38727.1"/>
    <property type="molecule type" value="Genomic_DNA"/>
</dbReference>
<sequence length="272" mass="30742">MFLDFQRASLKKQQILITIIVTLSVFIAVFLAIHASLQIQQQSSVLLPSQLPWQIFLASLVAILVGGFTFALELITINQMERGFNQIQLELRALGSGDFNPSTHLESLALPKEMREVGRYFPHLKLALSTSLSELQQKLEEQGTIRESLQAELTGLENNLAEQKLAKEGLQSRLSRIQQALEEALEENQALARKVSQKRAEVEQPEGEVGDFIAQMQGEFQQAPKSVASLTSSSLEEIVQYKEELEYRITWLRTLLEDAEKELKLICITYEL</sequence>
<accession>A0A3E0KU94</accession>
<keyword evidence="2" id="KW-0812">Transmembrane</keyword>